<dbReference type="RefSeq" id="WP_238281580.1">
    <property type="nucleotide sequence ID" value="NZ_BPQL01000128.1"/>
</dbReference>
<name>A0ABV2LC90_9HYPH</name>
<dbReference type="EMBL" id="JBEPMM010000029">
    <property type="protein sequence ID" value="MET3695463.1"/>
    <property type="molecule type" value="Genomic_DNA"/>
</dbReference>
<dbReference type="Pfam" id="PF13579">
    <property type="entry name" value="Glyco_trans_4_4"/>
    <property type="match status" value="1"/>
</dbReference>
<dbReference type="PANTHER" id="PTHR45947">
    <property type="entry name" value="SULFOQUINOVOSYL TRANSFERASE SQD2"/>
    <property type="match status" value="1"/>
</dbReference>
<feature type="domain" description="Glycosyltransferase subfamily 4-like N-terminal" evidence="1">
    <location>
        <begin position="41"/>
        <end position="227"/>
    </location>
</feature>
<dbReference type="Proteomes" id="UP001549145">
    <property type="component" value="Unassembled WGS sequence"/>
</dbReference>
<dbReference type="InterPro" id="IPR050194">
    <property type="entry name" value="Glycosyltransferase_grp1"/>
</dbReference>
<dbReference type="PANTHER" id="PTHR45947:SF13">
    <property type="entry name" value="TRANSFERASE"/>
    <property type="match status" value="1"/>
</dbReference>
<protein>
    <submittedName>
        <fullName evidence="2">Glycosyltransferase involved in cell wall biosynthesis</fullName>
    </submittedName>
</protein>
<dbReference type="Pfam" id="PF13692">
    <property type="entry name" value="Glyco_trans_1_4"/>
    <property type="match status" value="1"/>
</dbReference>
<gene>
    <name evidence="2" type="ORF">ABID43_005031</name>
</gene>
<dbReference type="SUPFAM" id="SSF53756">
    <property type="entry name" value="UDP-Glycosyltransferase/glycogen phosphorylase"/>
    <property type="match status" value="1"/>
</dbReference>
<dbReference type="InterPro" id="IPR028098">
    <property type="entry name" value="Glyco_trans_4-like_N"/>
</dbReference>
<evidence type="ECO:0000313" key="3">
    <source>
        <dbReference type="Proteomes" id="UP001549145"/>
    </source>
</evidence>
<evidence type="ECO:0000259" key="1">
    <source>
        <dbReference type="Pfam" id="PF13579"/>
    </source>
</evidence>
<keyword evidence="3" id="KW-1185">Reference proteome</keyword>
<reference evidence="2 3" key="1">
    <citation type="submission" date="2024-06" db="EMBL/GenBank/DDBJ databases">
        <title>Genomic Encyclopedia of Type Strains, Phase IV (KMG-IV): sequencing the most valuable type-strain genomes for metagenomic binning, comparative biology and taxonomic classification.</title>
        <authorList>
            <person name="Goeker M."/>
        </authorList>
    </citation>
    <scope>NUCLEOTIDE SEQUENCE [LARGE SCALE GENOMIC DNA]</scope>
    <source>
        <strain evidence="2 3">DSM 21331</strain>
    </source>
</reference>
<evidence type="ECO:0000313" key="2">
    <source>
        <dbReference type="EMBL" id="MET3695463.1"/>
    </source>
</evidence>
<organism evidence="2 3">
    <name type="scientific">Methylobacterium goesingense</name>
    <dbReference type="NCBI Taxonomy" id="243690"/>
    <lineage>
        <taxon>Bacteria</taxon>
        <taxon>Pseudomonadati</taxon>
        <taxon>Pseudomonadota</taxon>
        <taxon>Alphaproteobacteria</taxon>
        <taxon>Hyphomicrobiales</taxon>
        <taxon>Methylobacteriaceae</taxon>
        <taxon>Methylobacterium</taxon>
    </lineage>
</organism>
<dbReference type="CDD" id="cd03801">
    <property type="entry name" value="GT4_PimA-like"/>
    <property type="match status" value="1"/>
</dbReference>
<dbReference type="Gene3D" id="3.40.50.2000">
    <property type="entry name" value="Glycogen Phosphorylase B"/>
    <property type="match status" value="2"/>
</dbReference>
<accession>A0ABV2LC90</accession>
<comment type="caution">
    <text evidence="2">The sequence shown here is derived from an EMBL/GenBank/DDBJ whole genome shotgun (WGS) entry which is preliminary data.</text>
</comment>
<sequence length="418" mass="44486">MNEDAVSGDAFQSGEGSGASRDGIVAPLRILVVHNRYQVRGGEDAVVEQEVASLRRAGQSVETLFLDNDGIRTAADKLRTAWEAAYAPRGIAAVIEAVRAFRPDVVHAHNVFPRISPGMHAAVRATGTATVQTLHNFRVTCANGILMRDARPCEDCVGGSPYQAVRHACYRGSRLGSLAVARMIDLHRRAGTWTRDVDRFIALTDFARSRFVAAGLPGDRIRIKPNGLADPGAGPDGPRAGILYVGRLGPEKGVAPLVEAARRTRAPVSIIGDGPLADLVRGAPNLTYLGPRDRDGVRAAMRAAEAVVVPSLCYEGLPMVIAEAFSVGTPVVVSRIGALPDLVAESVTGLHATPGDPDALARAFDRIVDAPEEARAMGRAGRGVYEREWTETSVTARALPIYREAIAARASSRQREAS</sequence>
<proteinExistence type="predicted"/>